<keyword evidence="2" id="KW-1185">Reference proteome</keyword>
<evidence type="ECO:0000313" key="1">
    <source>
        <dbReference type="EMBL" id="KAK3764232.1"/>
    </source>
</evidence>
<protein>
    <submittedName>
        <fullName evidence="1">Uncharacterized protein</fullName>
    </submittedName>
</protein>
<dbReference type="Proteomes" id="UP001283361">
    <property type="component" value="Unassembled WGS sequence"/>
</dbReference>
<reference evidence="1" key="1">
    <citation type="journal article" date="2023" name="G3 (Bethesda)">
        <title>A reference genome for the long-term kleptoplast-retaining sea slug Elysia crispata morphotype clarki.</title>
        <authorList>
            <person name="Eastman K.E."/>
            <person name="Pendleton A.L."/>
            <person name="Shaikh M.A."/>
            <person name="Suttiyut T."/>
            <person name="Ogas R."/>
            <person name="Tomko P."/>
            <person name="Gavelis G."/>
            <person name="Widhalm J.R."/>
            <person name="Wisecaver J.H."/>
        </authorList>
    </citation>
    <scope>NUCLEOTIDE SEQUENCE</scope>
    <source>
        <strain evidence="1">ECLA1</strain>
    </source>
</reference>
<sequence length="66" mass="7627">MLSLLYPDIMLIHVHRCTLSQARKNHLKKCAKDKGMTVDQLKLLMKQQEEDYAAKLDAGILPEEFN</sequence>
<gene>
    <name evidence="1" type="ORF">RRG08_045718</name>
</gene>
<organism evidence="1 2">
    <name type="scientific">Elysia crispata</name>
    <name type="common">lettuce slug</name>
    <dbReference type="NCBI Taxonomy" id="231223"/>
    <lineage>
        <taxon>Eukaryota</taxon>
        <taxon>Metazoa</taxon>
        <taxon>Spiralia</taxon>
        <taxon>Lophotrochozoa</taxon>
        <taxon>Mollusca</taxon>
        <taxon>Gastropoda</taxon>
        <taxon>Heterobranchia</taxon>
        <taxon>Euthyneura</taxon>
        <taxon>Panpulmonata</taxon>
        <taxon>Sacoglossa</taxon>
        <taxon>Placobranchoidea</taxon>
        <taxon>Plakobranchidae</taxon>
        <taxon>Elysia</taxon>
    </lineage>
</organism>
<dbReference type="EMBL" id="JAWDGP010004462">
    <property type="protein sequence ID" value="KAK3764232.1"/>
    <property type="molecule type" value="Genomic_DNA"/>
</dbReference>
<accession>A0AAE0Z976</accession>
<proteinExistence type="predicted"/>
<comment type="caution">
    <text evidence="1">The sequence shown here is derived from an EMBL/GenBank/DDBJ whole genome shotgun (WGS) entry which is preliminary data.</text>
</comment>
<dbReference type="AlphaFoldDB" id="A0AAE0Z976"/>
<evidence type="ECO:0000313" key="2">
    <source>
        <dbReference type="Proteomes" id="UP001283361"/>
    </source>
</evidence>
<name>A0AAE0Z976_9GAST</name>